<dbReference type="InterPro" id="IPR013083">
    <property type="entry name" value="Znf_RING/FYVE/PHD"/>
</dbReference>
<evidence type="ECO:0000256" key="3">
    <source>
        <dbReference type="ARBA" id="ARBA00022833"/>
    </source>
</evidence>
<keyword evidence="2 4" id="KW-0863">Zinc-finger</keyword>
<evidence type="ECO:0000259" key="6">
    <source>
        <dbReference type="PROSITE" id="PS50119"/>
    </source>
</evidence>
<feature type="domain" description="B30.2/SPRY" evidence="7">
    <location>
        <begin position="291"/>
        <end position="538"/>
    </location>
</feature>
<dbReference type="Ensembl" id="ENSBIXT00005017767.1">
    <property type="protein sequence ID" value="ENSBIXP00005009678.1"/>
    <property type="gene ID" value="ENSBIXG00005014581.1"/>
</dbReference>
<name>A0A4W2FVI2_BOBOX</name>
<dbReference type="SMART" id="SM00449">
    <property type="entry name" value="SPRY"/>
    <property type="match status" value="1"/>
</dbReference>
<dbReference type="InterPro" id="IPR017907">
    <property type="entry name" value="Znf_RING_CS"/>
</dbReference>
<dbReference type="SUPFAM" id="SSF57845">
    <property type="entry name" value="B-box zinc-binding domain"/>
    <property type="match status" value="1"/>
</dbReference>
<feature type="domain" description="B box-type" evidence="6">
    <location>
        <begin position="98"/>
        <end position="139"/>
    </location>
</feature>
<organism evidence="8 9">
    <name type="scientific">Bos indicus x Bos taurus</name>
    <name type="common">Hybrid cattle</name>
    <dbReference type="NCBI Taxonomy" id="30522"/>
    <lineage>
        <taxon>Eukaryota</taxon>
        <taxon>Metazoa</taxon>
        <taxon>Chordata</taxon>
        <taxon>Craniata</taxon>
        <taxon>Vertebrata</taxon>
        <taxon>Euteleostomi</taxon>
        <taxon>Mammalia</taxon>
        <taxon>Eutheria</taxon>
        <taxon>Laurasiatheria</taxon>
        <taxon>Artiodactyla</taxon>
        <taxon>Ruminantia</taxon>
        <taxon>Pecora</taxon>
        <taxon>Bovidae</taxon>
        <taxon>Bovinae</taxon>
        <taxon>Bos</taxon>
    </lineage>
</organism>
<dbReference type="PROSITE" id="PS50119">
    <property type="entry name" value="ZF_BBOX"/>
    <property type="match status" value="1"/>
</dbReference>
<dbReference type="PANTHER" id="PTHR24103">
    <property type="entry name" value="E3 UBIQUITIN-PROTEIN LIGASE TRIM"/>
    <property type="match status" value="1"/>
</dbReference>
<dbReference type="PROSITE" id="PS50188">
    <property type="entry name" value="B302_SPRY"/>
    <property type="match status" value="1"/>
</dbReference>
<dbReference type="GeneTree" id="ENSGT00940000165871"/>
<evidence type="ECO:0000313" key="8">
    <source>
        <dbReference type="Ensembl" id="ENSBIXP00005009678.1"/>
    </source>
</evidence>
<protein>
    <submittedName>
        <fullName evidence="8">Tripartite motif-containing protein 26-like</fullName>
    </submittedName>
</protein>
<proteinExistence type="predicted"/>
<dbReference type="SMART" id="SM00589">
    <property type="entry name" value="PRY"/>
    <property type="match status" value="1"/>
</dbReference>
<dbReference type="Pfam" id="PF15227">
    <property type="entry name" value="zf-C3HC4_4"/>
    <property type="match status" value="1"/>
</dbReference>
<dbReference type="InterPro" id="IPR050143">
    <property type="entry name" value="TRIM/RBCC"/>
</dbReference>
<dbReference type="Gene3D" id="2.60.120.920">
    <property type="match status" value="2"/>
</dbReference>
<evidence type="ECO:0000256" key="2">
    <source>
        <dbReference type="ARBA" id="ARBA00022771"/>
    </source>
</evidence>
<dbReference type="InterPro" id="IPR043136">
    <property type="entry name" value="B30.2/SPRY_sf"/>
</dbReference>
<evidence type="ECO:0000259" key="7">
    <source>
        <dbReference type="PROSITE" id="PS50188"/>
    </source>
</evidence>
<dbReference type="InterPro" id="IPR003877">
    <property type="entry name" value="SPRY_dom"/>
</dbReference>
<dbReference type="PROSITE" id="PS00518">
    <property type="entry name" value="ZF_RING_1"/>
    <property type="match status" value="1"/>
</dbReference>
<reference evidence="8 9" key="1">
    <citation type="submission" date="2018-11" db="EMBL/GenBank/DDBJ databases">
        <title>Haplotype-resolved cattle genomes.</title>
        <authorList>
            <person name="Low W.Y."/>
            <person name="Tearle R."/>
            <person name="Bickhart D.M."/>
            <person name="Rosen B.D."/>
            <person name="Koren S."/>
            <person name="Rhie A."/>
            <person name="Hiendleder S."/>
            <person name="Phillippy A.M."/>
            <person name="Smith T.P.L."/>
            <person name="Williams J.L."/>
        </authorList>
    </citation>
    <scope>NUCLEOTIDE SEQUENCE [LARGE SCALE GENOMIC DNA]</scope>
</reference>
<reference evidence="8" key="2">
    <citation type="submission" date="2025-08" db="UniProtKB">
        <authorList>
            <consortium name="Ensembl"/>
        </authorList>
    </citation>
    <scope>IDENTIFICATION</scope>
</reference>
<dbReference type="SMART" id="SM00336">
    <property type="entry name" value="BBOX"/>
    <property type="match status" value="1"/>
</dbReference>
<keyword evidence="1" id="KW-0479">Metal-binding</keyword>
<dbReference type="SMART" id="SM00184">
    <property type="entry name" value="RING"/>
    <property type="match status" value="1"/>
</dbReference>
<evidence type="ECO:0000256" key="4">
    <source>
        <dbReference type="PROSITE-ProRule" id="PRU00024"/>
    </source>
</evidence>
<dbReference type="InterPro" id="IPR001870">
    <property type="entry name" value="B30.2/SPRY"/>
</dbReference>
<dbReference type="InterPro" id="IPR006574">
    <property type="entry name" value="PRY"/>
</dbReference>
<evidence type="ECO:0000256" key="1">
    <source>
        <dbReference type="ARBA" id="ARBA00022723"/>
    </source>
</evidence>
<dbReference type="SUPFAM" id="SSF49899">
    <property type="entry name" value="Concanavalin A-like lectins/glucanases"/>
    <property type="match status" value="2"/>
</dbReference>
<feature type="domain" description="RING-type" evidence="5">
    <location>
        <begin position="16"/>
        <end position="40"/>
    </location>
</feature>
<dbReference type="Pfam" id="PF00622">
    <property type="entry name" value="SPRY"/>
    <property type="match status" value="1"/>
</dbReference>
<dbReference type="InterPro" id="IPR001841">
    <property type="entry name" value="Znf_RING"/>
</dbReference>
<sequence>MATASPLRKLEDKVMCSICLDYLKDPVTIDCSHIFCYHCIIKVCESAQQPLYYSLCKTAFKKENIRHVWQMASIVKNIWRMKVDEERQPREDRLLAQRAEQLCGQHLEKLHYYCKDDQQILCVVCQESREHRHHAAVQLEKAAQPYQGKILNHLKILKGDRDRIQNFQSTGEDEIQALLKSSLYIASVFEQGHQFLREREQYLLEWLEGTEQQLTEGRNSHVAKGPEEVIRLETLISELEKKAQQPALNFCSNYCDFIISRYPRKKFWIEKPISPAIRKRMEEFSDELLCLEKGLRGFHGKGRNFEPRKPSFFLCNVSLANGYLSVAPNGKSMMFTGLWLNKCQHGRRFDSEPGVLGSKGFTWGKVYWEVKVDRIWWEAEEEDTRRYRAGSRGVFGSRDLGFTGITDGYHSPGYREENEELEEEWSQENGIWPKFCLVGVARESVVRRGFLSFTPEEGFWTLQLSSAGVSICTSPGPFQILSYCPQKIGVALDHDGGKVVFTNARTQEFIYEFSSAFTGRIFPFLWLNCMRSRLTLRP</sequence>
<dbReference type="Proteomes" id="UP000429181">
    <property type="component" value="Chromosome 23"/>
</dbReference>
<keyword evidence="3" id="KW-0862">Zinc</keyword>
<evidence type="ECO:0000259" key="5">
    <source>
        <dbReference type="PROSITE" id="PS50089"/>
    </source>
</evidence>
<dbReference type="Gene3D" id="3.30.40.10">
    <property type="entry name" value="Zinc/RING finger domain, C3HC4 (zinc finger)"/>
    <property type="match status" value="1"/>
</dbReference>
<dbReference type="InterPro" id="IPR000315">
    <property type="entry name" value="Znf_B-box"/>
</dbReference>
<dbReference type="InterPro" id="IPR003879">
    <property type="entry name" value="Butyrophylin_SPRY"/>
</dbReference>
<dbReference type="Gene3D" id="3.30.160.60">
    <property type="entry name" value="Classic Zinc Finger"/>
    <property type="match status" value="1"/>
</dbReference>
<evidence type="ECO:0000313" key="9">
    <source>
        <dbReference type="Proteomes" id="UP000429181"/>
    </source>
</evidence>
<dbReference type="SUPFAM" id="SSF57850">
    <property type="entry name" value="RING/U-box"/>
    <property type="match status" value="1"/>
</dbReference>
<accession>A0A4W2FVI2</accession>
<dbReference type="Pfam" id="PF00643">
    <property type="entry name" value="zf-B_box"/>
    <property type="match status" value="1"/>
</dbReference>
<dbReference type="AlphaFoldDB" id="A0A4W2FVI2"/>
<gene>
    <name evidence="8" type="primary">LOC113882066</name>
</gene>
<dbReference type="GO" id="GO:0008270">
    <property type="term" value="F:zinc ion binding"/>
    <property type="evidence" value="ECO:0007669"/>
    <property type="project" value="UniProtKB-KW"/>
</dbReference>
<dbReference type="InterPro" id="IPR013320">
    <property type="entry name" value="ConA-like_dom_sf"/>
</dbReference>
<dbReference type="PROSITE" id="PS50089">
    <property type="entry name" value="ZF_RING_2"/>
    <property type="match status" value="1"/>
</dbReference>
<dbReference type="PRINTS" id="PR01407">
    <property type="entry name" value="BUTYPHLNCDUF"/>
</dbReference>